<reference evidence="3 4" key="1">
    <citation type="journal article" date="2016" name="Int. J. Syst. Evol. Microbiol.">
        <title>Lysobacter erysipheiresistens sp. nov., an antagonist of powdery mildew, isolated from tobacco-cultivated soil.</title>
        <authorList>
            <person name="Xie B."/>
            <person name="Li T."/>
            <person name="Lin X."/>
            <person name="Wang C.J."/>
            <person name="Chen Y.J."/>
            <person name="Liu W.J."/>
            <person name="Zhao Z.W."/>
        </authorList>
    </citation>
    <scope>NUCLEOTIDE SEQUENCE [LARGE SCALE GENOMIC DNA]</scope>
    <source>
        <strain evidence="3 4">RS-LYSO-3</strain>
    </source>
</reference>
<dbReference type="Pfam" id="PF07885">
    <property type="entry name" value="Ion_trans_2"/>
    <property type="match status" value="1"/>
</dbReference>
<protein>
    <submittedName>
        <fullName evidence="3">Ion channel</fullName>
    </submittedName>
</protein>
<dbReference type="EMBL" id="JAXGFP010000005">
    <property type="protein sequence ID" value="MEG3184360.1"/>
    <property type="molecule type" value="Genomic_DNA"/>
</dbReference>
<keyword evidence="1" id="KW-0812">Transmembrane</keyword>
<keyword evidence="4" id="KW-1185">Reference proteome</keyword>
<dbReference type="RefSeq" id="WP_332616879.1">
    <property type="nucleotide sequence ID" value="NZ_JAXGFP010000005.1"/>
</dbReference>
<evidence type="ECO:0000256" key="1">
    <source>
        <dbReference type="SAM" id="Phobius"/>
    </source>
</evidence>
<feature type="transmembrane region" description="Helical" evidence="1">
    <location>
        <begin position="72"/>
        <end position="91"/>
    </location>
</feature>
<proteinExistence type="predicted"/>
<feature type="transmembrane region" description="Helical" evidence="1">
    <location>
        <begin position="207"/>
        <end position="226"/>
    </location>
</feature>
<dbReference type="Gene3D" id="1.10.287.70">
    <property type="match status" value="1"/>
</dbReference>
<feature type="transmembrane region" description="Helical" evidence="1">
    <location>
        <begin position="130"/>
        <end position="155"/>
    </location>
</feature>
<keyword evidence="1" id="KW-1133">Transmembrane helix</keyword>
<comment type="caution">
    <text evidence="3">The sequence shown here is derived from an EMBL/GenBank/DDBJ whole genome shotgun (WGS) entry which is preliminary data.</text>
</comment>
<feature type="transmembrane region" description="Helical" evidence="1">
    <location>
        <begin position="45"/>
        <end position="65"/>
    </location>
</feature>
<evidence type="ECO:0000259" key="2">
    <source>
        <dbReference type="Pfam" id="PF07885"/>
    </source>
</evidence>
<accession>A0ABU7YZG5</accession>
<evidence type="ECO:0000313" key="3">
    <source>
        <dbReference type="EMBL" id="MEG3184360.1"/>
    </source>
</evidence>
<feature type="domain" description="Potassium channel" evidence="2">
    <location>
        <begin position="168"/>
        <end position="221"/>
    </location>
</feature>
<dbReference type="Proteomes" id="UP001355056">
    <property type="component" value="Unassembled WGS sequence"/>
</dbReference>
<evidence type="ECO:0000313" key="4">
    <source>
        <dbReference type="Proteomes" id="UP001355056"/>
    </source>
</evidence>
<sequence length="233" mass="25313">MPMSYHGFLYRRWEFLARRHPSAVLLAAQLASLLLYPVFDGRHSGRALFGAFGVLFPLLAVWVVSRSPAVKWVAWLVAVPSILASVASITLGNDTLLIVSSTLEAVLYFYAAGGLIAYMMSDHVVSADELFAAGATFTLIAWGFAFAFLVCQMLDPGSFVNSLDPESPRRPWIELLFLSFTNLSATGLADVVPVSSMARVLVMLEQFAGVGYLAIVVSRLIGLTLARAREVGH</sequence>
<feature type="transmembrane region" description="Helical" evidence="1">
    <location>
        <begin position="97"/>
        <end position="118"/>
    </location>
</feature>
<organism evidence="3 4">
    <name type="scientific">Novilysobacter erysipheiresistens</name>
    <dbReference type="NCBI Taxonomy" id="1749332"/>
    <lineage>
        <taxon>Bacteria</taxon>
        <taxon>Pseudomonadati</taxon>
        <taxon>Pseudomonadota</taxon>
        <taxon>Gammaproteobacteria</taxon>
        <taxon>Lysobacterales</taxon>
        <taxon>Lysobacteraceae</taxon>
        <taxon>Novilysobacter</taxon>
    </lineage>
</organism>
<keyword evidence="1" id="KW-0472">Membrane</keyword>
<dbReference type="SUPFAM" id="SSF81324">
    <property type="entry name" value="Voltage-gated potassium channels"/>
    <property type="match status" value="1"/>
</dbReference>
<name>A0ABU7YZG5_9GAMM</name>
<gene>
    <name evidence="3" type="ORF">SNE34_10090</name>
</gene>
<dbReference type="InterPro" id="IPR013099">
    <property type="entry name" value="K_chnl_dom"/>
</dbReference>
<feature type="transmembrane region" description="Helical" evidence="1">
    <location>
        <begin position="175"/>
        <end position="195"/>
    </location>
</feature>
<feature type="transmembrane region" description="Helical" evidence="1">
    <location>
        <begin position="21"/>
        <end position="39"/>
    </location>
</feature>